<dbReference type="GO" id="GO:0050992">
    <property type="term" value="P:dimethylallyl diphosphate biosynthetic process"/>
    <property type="evidence" value="ECO:0007669"/>
    <property type="project" value="UniProtKB-UniRule"/>
</dbReference>
<evidence type="ECO:0000256" key="6">
    <source>
        <dbReference type="ARBA" id="ARBA00023014"/>
    </source>
</evidence>
<dbReference type="FunFam" id="2.40.50.140:FF:000051">
    <property type="entry name" value="RNA-binding transcriptional accessory protein"/>
    <property type="match status" value="2"/>
</dbReference>
<keyword evidence="7" id="KW-0687">Ribonucleoprotein</keyword>
<dbReference type="GO" id="GO:0005840">
    <property type="term" value="C:ribosome"/>
    <property type="evidence" value="ECO:0007669"/>
    <property type="project" value="UniProtKB-KW"/>
</dbReference>
<dbReference type="Pfam" id="PF00575">
    <property type="entry name" value="S1"/>
    <property type="match status" value="4"/>
</dbReference>
<feature type="domain" description="S1 motif" evidence="10">
    <location>
        <begin position="340"/>
        <end position="409"/>
    </location>
</feature>
<dbReference type="InterPro" id="IPR003451">
    <property type="entry name" value="LytB/IspH"/>
</dbReference>
<comment type="caution">
    <text evidence="11">The sequence shown here is derived from an EMBL/GenBank/DDBJ whole genome shotgun (WGS) entry which is preliminary data.</text>
</comment>
<dbReference type="Gene3D" id="2.40.50.140">
    <property type="entry name" value="Nucleic acid-binding proteins"/>
    <property type="match status" value="4"/>
</dbReference>
<comment type="pathway">
    <text evidence="8">Isoprenoid biosynthesis; dimethylallyl diphosphate biosynthesis; dimethylallyl diphosphate from (2E)-4-hydroxy-3-methylbutenyl diphosphate: step 1/1.</text>
</comment>
<dbReference type="SMART" id="SM00316">
    <property type="entry name" value="S1"/>
    <property type="match status" value="4"/>
</dbReference>
<feature type="domain" description="S1 motif" evidence="10">
    <location>
        <begin position="599"/>
        <end position="668"/>
    </location>
</feature>
<protein>
    <recommendedName>
        <fullName evidence="8">4-hydroxy-3-methylbut-2-enyl diphosphate reductase</fullName>
        <shortName evidence="8">HMBPP reductase</shortName>
        <ecNumber evidence="8">1.17.7.4</ecNumber>
    </recommendedName>
</protein>
<feature type="binding site" evidence="8">
    <location>
        <position position="12"/>
    </location>
    <ligand>
        <name>[4Fe-4S] cluster</name>
        <dbReference type="ChEBI" id="CHEBI:49883"/>
    </ligand>
</feature>
<reference evidence="11" key="1">
    <citation type="submission" date="2020-08" db="EMBL/GenBank/DDBJ databases">
        <title>Genome public.</title>
        <authorList>
            <person name="Liu C."/>
            <person name="Sun Q."/>
        </authorList>
    </citation>
    <scope>NUCLEOTIDE SEQUENCE</scope>
    <source>
        <strain evidence="11">NSJ-53</strain>
    </source>
</reference>
<feature type="binding site" evidence="8">
    <location>
        <position position="217"/>
    </location>
    <ligand>
        <name>dimethylallyl diphosphate</name>
        <dbReference type="ChEBI" id="CHEBI:57623"/>
    </ligand>
</feature>
<dbReference type="GO" id="GO:0051745">
    <property type="term" value="F:4-hydroxy-3-methylbut-2-enyl diphosphate reductase activity"/>
    <property type="evidence" value="ECO:0007669"/>
    <property type="project" value="UniProtKB-UniRule"/>
</dbReference>
<organism evidence="11 12">
    <name type="scientific">Gehongia tenuis</name>
    <dbReference type="NCBI Taxonomy" id="2763655"/>
    <lineage>
        <taxon>Bacteria</taxon>
        <taxon>Bacillati</taxon>
        <taxon>Bacillota</taxon>
        <taxon>Clostridia</taxon>
        <taxon>Christensenellales</taxon>
        <taxon>Christensenellaceae</taxon>
        <taxon>Gehongia</taxon>
    </lineage>
</organism>
<evidence type="ECO:0000313" key="11">
    <source>
        <dbReference type="EMBL" id="MBC8531203.1"/>
    </source>
</evidence>
<dbReference type="CDD" id="cd13944">
    <property type="entry name" value="lytB_ispH"/>
    <property type="match status" value="1"/>
</dbReference>
<dbReference type="SUPFAM" id="SSF50249">
    <property type="entry name" value="Nucleic acid-binding proteins"/>
    <property type="match status" value="4"/>
</dbReference>
<evidence type="ECO:0000256" key="4">
    <source>
        <dbReference type="ARBA" id="ARBA00022980"/>
    </source>
</evidence>
<feature type="binding site" evidence="8">
    <location>
        <position position="95"/>
    </location>
    <ligand>
        <name>[4Fe-4S] cluster</name>
        <dbReference type="ChEBI" id="CHEBI:49883"/>
    </ligand>
</feature>
<feature type="binding site" evidence="8">
    <location>
        <position position="189"/>
    </location>
    <ligand>
        <name>[4Fe-4S] cluster</name>
        <dbReference type="ChEBI" id="CHEBI:49883"/>
    </ligand>
</feature>
<feature type="binding site" evidence="8">
    <location>
        <position position="123"/>
    </location>
    <ligand>
        <name>isopentenyl diphosphate</name>
        <dbReference type="ChEBI" id="CHEBI:128769"/>
    </ligand>
</feature>
<dbReference type="Gene3D" id="3.40.1010.20">
    <property type="entry name" value="4-hydroxy-3-methylbut-2-enyl diphosphate reductase, catalytic domain"/>
    <property type="match status" value="2"/>
</dbReference>
<feature type="binding site" evidence="8">
    <location>
        <position position="219"/>
    </location>
    <ligand>
        <name>isopentenyl diphosphate</name>
        <dbReference type="ChEBI" id="CHEBI:128769"/>
    </ligand>
</feature>
<dbReference type="EC" id="1.17.7.4" evidence="8"/>
<feature type="binding site" evidence="8">
    <location>
        <position position="41"/>
    </location>
    <ligand>
        <name>dimethylallyl diphosphate</name>
        <dbReference type="ChEBI" id="CHEBI:57623"/>
    </ligand>
</feature>
<accession>A0A926D3Q9</accession>
<evidence type="ECO:0000313" key="12">
    <source>
        <dbReference type="Proteomes" id="UP000623172"/>
    </source>
</evidence>
<dbReference type="Pfam" id="PF02401">
    <property type="entry name" value="LYTB"/>
    <property type="match status" value="1"/>
</dbReference>
<dbReference type="NCBIfam" id="NF002187">
    <property type="entry name" value="PRK01045.1-1"/>
    <property type="match status" value="1"/>
</dbReference>
<dbReference type="CDD" id="cd05688">
    <property type="entry name" value="S1_RPS1_repeat_ec3"/>
    <property type="match status" value="1"/>
</dbReference>
<dbReference type="InterPro" id="IPR012340">
    <property type="entry name" value="NA-bd_OB-fold"/>
</dbReference>
<name>A0A926D3Q9_9FIRM</name>
<dbReference type="AlphaFoldDB" id="A0A926D3Q9"/>
<keyword evidence="3 8" id="KW-0479">Metal-binding</keyword>
<dbReference type="GO" id="GO:0006412">
    <property type="term" value="P:translation"/>
    <property type="evidence" value="ECO:0007669"/>
    <property type="project" value="TreeGrafter"/>
</dbReference>
<feature type="domain" description="S1 motif" evidence="10">
    <location>
        <begin position="427"/>
        <end position="493"/>
    </location>
</feature>
<feature type="binding site" evidence="8">
    <location>
        <position position="161"/>
    </location>
    <ligand>
        <name>(2E)-4-hydroxy-3-methylbut-2-enyl diphosphate</name>
        <dbReference type="ChEBI" id="CHEBI:128753"/>
    </ligand>
</feature>
<comment type="catalytic activity">
    <reaction evidence="8">
        <text>dimethylallyl diphosphate + 2 oxidized [2Fe-2S]-[ferredoxin] + H2O = (2E)-4-hydroxy-3-methylbut-2-enyl diphosphate + 2 reduced [2Fe-2S]-[ferredoxin] + 2 H(+)</text>
        <dbReference type="Rhea" id="RHEA:24825"/>
        <dbReference type="Rhea" id="RHEA-COMP:10000"/>
        <dbReference type="Rhea" id="RHEA-COMP:10001"/>
        <dbReference type="ChEBI" id="CHEBI:15377"/>
        <dbReference type="ChEBI" id="CHEBI:15378"/>
        <dbReference type="ChEBI" id="CHEBI:33737"/>
        <dbReference type="ChEBI" id="CHEBI:33738"/>
        <dbReference type="ChEBI" id="CHEBI:57623"/>
        <dbReference type="ChEBI" id="CHEBI:128753"/>
        <dbReference type="EC" id="1.17.7.4"/>
    </reaction>
</comment>
<comment type="cofactor">
    <cofactor evidence="8">
        <name>[4Fe-4S] cluster</name>
        <dbReference type="ChEBI" id="CHEBI:49883"/>
    </cofactor>
    <text evidence="8">Binds 1 [4Fe-4S] cluster per subunit.</text>
</comment>
<dbReference type="GO" id="GO:0003729">
    <property type="term" value="F:mRNA binding"/>
    <property type="evidence" value="ECO:0007669"/>
    <property type="project" value="UniProtKB-ARBA"/>
</dbReference>
<evidence type="ECO:0000256" key="2">
    <source>
        <dbReference type="ARBA" id="ARBA00022485"/>
    </source>
</evidence>
<evidence type="ECO:0000256" key="1">
    <source>
        <dbReference type="ARBA" id="ARBA00006767"/>
    </source>
</evidence>
<evidence type="ECO:0000256" key="5">
    <source>
        <dbReference type="ARBA" id="ARBA00023004"/>
    </source>
</evidence>
<comment type="similarity">
    <text evidence="1">Belongs to the bacterial ribosomal protein bS1 family.</text>
</comment>
<dbReference type="GO" id="GO:0046872">
    <property type="term" value="F:metal ion binding"/>
    <property type="evidence" value="ECO:0007669"/>
    <property type="project" value="UniProtKB-KW"/>
</dbReference>
<keyword evidence="8 11" id="KW-0560">Oxidoreductase</keyword>
<feature type="binding site" evidence="8">
    <location>
        <position position="219"/>
    </location>
    <ligand>
        <name>dimethylallyl diphosphate</name>
        <dbReference type="ChEBI" id="CHEBI:57623"/>
    </ligand>
</feature>
<comment type="caution">
    <text evidence="8">Lacks conserved residue(s) required for the propagation of feature annotation.</text>
</comment>
<evidence type="ECO:0000256" key="8">
    <source>
        <dbReference type="HAMAP-Rule" id="MF_00191"/>
    </source>
</evidence>
<keyword evidence="4 11" id="KW-0689">Ribosomal protein</keyword>
<feature type="binding site" evidence="8">
    <location>
        <position position="73"/>
    </location>
    <ligand>
        <name>(2E)-4-hydroxy-3-methylbut-2-enyl diphosphate</name>
        <dbReference type="ChEBI" id="CHEBI:128753"/>
    </ligand>
</feature>
<dbReference type="InterPro" id="IPR003029">
    <property type="entry name" value="S1_domain"/>
</dbReference>
<dbReference type="EMBL" id="JACRSR010000001">
    <property type="protein sequence ID" value="MBC8531203.1"/>
    <property type="molecule type" value="Genomic_DNA"/>
</dbReference>
<dbReference type="InterPro" id="IPR035104">
    <property type="entry name" value="Ribosomal_protein_S1-like"/>
</dbReference>
<feature type="binding site" evidence="8">
    <location>
        <position position="41"/>
    </location>
    <ligand>
        <name>isopentenyl diphosphate</name>
        <dbReference type="ChEBI" id="CHEBI:128769"/>
    </ligand>
</feature>
<dbReference type="NCBIfam" id="TIGR00216">
    <property type="entry name" value="ispH_lytB"/>
    <property type="match status" value="1"/>
</dbReference>
<dbReference type="GO" id="GO:0003735">
    <property type="term" value="F:structural constituent of ribosome"/>
    <property type="evidence" value="ECO:0007669"/>
    <property type="project" value="TreeGrafter"/>
</dbReference>
<evidence type="ECO:0000256" key="7">
    <source>
        <dbReference type="ARBA" id="ARBA00023274"/>
    </source>
</evidence>
<keyword evidence="12" id="KW-1185">Reference proteome</keyword>
<feature type="binding site" evidence="8">
    <location>
        <position position="217"/>
    </location>
    <ligand>
        <name>(2E)-4-hydroxy-3-methylbut-2-enyl diphosphate</name>
        <dbReference type="ChEBI" id="CHEBI:128753"/>
    </ligand>
</feature>
<comment type="function">
    <text evidence="8">Catalyzes the conversion of 1-hydroxy-2-methyl-2-(E)-butenyl 4-diphosphate (HMBPP) into a mixture of isopentenyl diphosphate (IPP) and dimethylallyl diphosphate (DMAPP). Acts in the terminal step of the DOXP/MEP pathway for isoprenoid precursor biosynthesis.</text>
</comment>
<dbReference type="Gene3D" id="3.40.50.11270">
    <property type="match status" value="1"/>
</dbReference>
<dbReference type="CDD" id="cd04472">
    <property type="entry name" value="S1_PNPase"/>
    <property type="match status" value="1"/>
</dbReference>
<feature type="active site" description="Proton donor" evidence="8">
    <location>
        <position position="125"/>
    </location>
</feature>
<feature type="domain" description="S1 motif" evidence="10">
    <location>
        <begin position="514"/>
        <end position="582"/>
    </location>
</feature>
<dbReference type="GO" id="GO:0016114">
    <property type="term" value="P:terpenoid biosynthetic process"/>
    <property type="evidence" value="ECO:0007669"/>
    <property type="project" value="UniProtKB-UniRule"/>
</dbReference>
<dbReference type="PROSITE" id="PS50126">
    <property type="entry name" value="S1"/>
    <property type="match status" value="4"/>
</dbReference>
<sequence length="720" mass="79328">MDIRVAQHAGFCFGVKRATQTVFDLLASGEEKVFTLGPLIHNASAVKTLEEKGVGVLQSLDEWTEGRVVIRSHGVGPEVYQKAEAMGIPLIDATCPDVKRIHRTVAEKYAEGYPIIILGKPDHPEVIGTNGWCGNTAVIISDASQLDGLALPDKACVVAQTTLMRQKWDAIIEPLKERISNLYIVDTICPTTTQRQCEAQALAENMDAMLVIGGKNSANTASLFQVCQKHCSQVYLIEGVSDIPWTALKNLQKIGIVAGASTPDWIIKEVYSKMSEQEKMGQLNEEEVKVQNAEPETVSEAAAAPEAAPETEEAAEKAKQDADASFMEDVEKTMVTIKNGQLIKGVVVQVTDDEVCVNIGYKSDGFIPRNELSVDNDVVPSEMVKVGDEIEVEILKVNDGEGNVLLSKKNVDQRKNWNELVTLFESETEVEGIGKEVVKGGLIANVMGIRAFIPASHLNTRYVEKIESYVGQPLRLRIIELDRNKRRVVASQKLVLLAEAEKKKKELWDKLVVGEKVKGIVRRLTDFGAFVDIGGLDGLIHIGDLSWGRVRHPSDVIHIGDEVEVLILALDTERERISLGYKQTLPKPWETAESKYIVGSVVEGKVVRIVTFGAFVELEPGLDGLVHISQIARERINKVEDVLQVGQMVSVKILDVDAQNKRISLSIKETLPEAPVSEAEAAPEEESHQEYYHQDEVHTVTIGDMIQQKMQEAAADENEN</sequence>
<feature type="region of interest" description="Disordered" evidence="9">
    <location>
        <begin position="291"/>
        <end position="323"/>
    </location>
</feature>
<dbReference type="HAMAP" id="MF_00191">
    <property type="entry name" value="IspH"/>
    <property type="match status" value="1"/>
</dbReference>
<evidence type="ECO:0000259" key="10">
    <source>
        <dbReference type="PROSITE" id="PS50126"/>
    </source>
</evidence>
<dbReference type="PRINTS" id="PR00681">
    <property type="entry name" value="RIBOSOMALS1"/>
</dbReference>
<feature type="compositionally biased region" description="Low complexity" evidence="9">
    <location>
        <begin position="293"/>
        <end position="308"/>
    </location>
</feature>
<comment type="catalytic activity">
    <reaction evidence="8">
        <text>isopentenyl diphosphate + 2 oxidized [2Fe-2S]-[ferredoxin] + H2O = (2E)-4-hydroxy-3-methylbut-2-enyl diphosphate + 2 reduced [2Fe-2S]-[ferredoxin] + 2 H(+)</text>
        <dbReference type="Rhea" id="RHEA:24488"/>
        <dbReference type="Rhea" id="RHEA-COMP:10000"/>
        <dbReference type="Rhea" id="RHEA-COMP:10001"/>
        <dbReference type="ChEBI" id="CHEBI:15377"/>
        <dbReference type="ChEBI" id="CHEBI:15378"/>
        <dbReference type="ChEBI" id="CHEBI:33737"/>
        <dbReference type="ChEBI" id="CHEBI:33738"/>
        <dbReference type="ChEBI" id="CHEBI:128753"/>
        <dbReference type="ChEBI" id="CHEBI:128769"/>
        <dbReference type="EC" id="1.17.7.4"/>
    </reaction>
</comment>
<dbReference type="InterPro" id="IPR050437">
    <property type="entry name" value="Ribos_protein_bS1-like"/>
</dbReference>
<dbReference type="GO" id="GO:0019288">
    <property type="term" value="P:isopentenyl diphosphate biosynthetic process, methylerythritol 4-phosphate pathway"/>
    <property type="evidence" value="ECO:0007669"/>
    <property type="project" value="UniProtKB-UniRule"/>
</dbReference>
<feature type="binding site" evidence="8">
    <location>
        <position position="41"/>
    </location>
    <ligand>
        <name>(2E)-4-hydroxy-3-methylbut-2-enyl diphosphate</name>
        <dbReference type="ChEBI" id="CHEBI:128753"/>
    </ligand>
</feature>
<gene>
    <name evidence="8" type="primary">ispH</name>
    <name evidence="11" type="ORF">H8696_04990</name>
</gene>
<dbReference type="NCBIfam" id="NF000907">
    <property type="entry name" value="PRK00087.1"/>
    <property type="match status" value="1"/>
</dbReference>
<proteinExistence type="inferred from homology"/>
<evidence type="ECO:0000256" key="3">
    <source>
        <dbReference type="ARBA" id="ARBA00022723"/>
    </source>
</evidence>
<feature type="binding site" evidence="8">
    <location>
        <position position="73"/>
    </location>
    <ligand>
        <name>dimethylallyl diphosphate</name>
        <dbReference type="ChEBI" id="CHEBI:57623"/>
    </ligand>
</feature>
<dbReference type="GO" id="GO:0051539">
    <property type="term" value="F:4 iron, 4 sulfur cluster binding"/>
    <property type="evidence" value="ECO:0007669"/>
    <property type="project" value="UniProtKB-UniRule"/>
</dbReference>
<dbReference type="CDD" id="cd04465">
    <property type="entry name" value="S1_RPS1_repeat_ec2_hs2"/>
    <property type="match status" value="1"/>
</dbReference>
<feature type="binding site" evidence="8">
    <location>
        <position position="217"/>
    </location>
    <ligand>
        <name>isopentenyl diphosphate</name>
        <dbReference type="ChEBI" id="CHEBI:128769"/>
    </ligand>
</feature>
<keyword evidence="8" id="KW-0414">Isoprene biosynthesis</keyword>
<dbReference type="PANTHER" id="PTHR10724">
    <property type="entry name" value="30S RIBOSOMAL PROTEIN S1"/>
    <property type="match status" value="1"/>
</dbReference>
<dbReference type="Proteomes" id="UP000623172">
    <property type="component" value="Unassembled WGS sequence"/>
</dbReference>
<feature type="binding site" evidence="8">
    <location>
        <position position="123"/>
    </location>
    <ligand>
        <name>dimethylallyl diphosphate</name>
        <dbReference type="ChEBI" id="CHEBI:57623"/>
    </ligand>
</feature>
<keyword evidence="5 8" id="KW-0408">Iron</keyword>
<feature type="binding site" evidence="8">
    <location>
        <position position="219"/>
    </location>
    <ligand>
        <name>(2E)-4-hydroxy-3-methylbut-2-enyl diphosphate</name>
        <dbReference type="ChEBI" id="CHEBI:128753"/>
    </ligand>
</feature>
<dbReference type="RefSeq" id="WP_249315398.1">
    <property type="nucleotide sequence ID" value="NZ_JACRSR010000001.1"/>
</dbReference>
<feature type="binding site" evidence="8">
    <location>
        <position position="123"/>
    </location>
    <ligand>
        <name>(2E)-4-hydroxy-3-methylbut-2-enyl diphosphate</name>
        <dbReference type="ChEBI" id="CHEBI:128753"/>
    </ligand>
</feature>
<dbReference type="NCBIfam" id="NF005208">
    <property type="entry name" value="PRK06676.1"/>
    <property type="match status" value="1"/>
</dbReference>
<dbReference type="CDD" id="cd05687">
    <property type="entry name" value="S1_RPS1_repeat_ec1_hs1"/>
    <property type="match status" value="1"/>
</dbReference>
<dbReference type="PANTHER" id="PTHR10724:SF7">
    <property type="entry name" value="SMALL RIBOSOMAL SUBUNIT PROTEIN BS1C"/>
    <property type="match status" value="1"/>
</dbReference>
<feature type="binding site" evidence="8">
    <location>
        <position position="261"/>
    </location>
    <ligand>
        <name>(2E)-4-hydroxy-3-methylbut-2-enyl diphosphate</name>
        <dbReference type="ChEBI" id="CHEBI:128753"/>
    </ligand>
</feature>
<feature type="binding site" evidence="8">
    <location>
        <position position="261"/>
    </location>
    <ligand>
        <name>dimethylallyl diphosphate</name>
        <dbReference type="ChEBI" id="CHEBI:57623"/>
    </ligand>
</feature>
<comment type="similarity">
    <text evidence="8">Belongs to the IspH family.</text>
</comment>
<keyword evidence="6 8" id="KW-0411">Iron-sulfur</keyword>
<feature type="binding site" evidence="8">
    <location>
        <position position="73"/>
    </location>
    <ligand>
        <name>isopentenyl diphosphate</name>
        <dbReference type="ChEBI" id="CHEBI:128769"/>
    </ligand>
</feature>
<evidence type="ECO:0000256" key="9">
    <source>
        <dbReference type="SAM" id="MobiDB-lite"/>
    </source>
</evidence>
<keyword evidence="2 8" id="KW-0004">4Fe-4S</keyword>
<dbReference type="GO" id="GO:1990904">
    <property type="term" value="C:ribonucleoprotein complex"/>
    <property type="evidence" value="ECO:0007669"/>
    <property type="project" value="UniProtKB-KW"/>
</dbReference>
<feature type="binding site" evidence="8">
    <location>
        <position position="261"/>
    </location>
    <ligand>
        <name>isopentenyl diphosphate</name>
        <dbReference type="ChEBI" id="CHEBI:128769"/>
    </ligand>
</feature>
<comment type="pathway">
    <text evidence="8">Isoprenoid biosynthesis; isopentenyl diphosphate biosynthesis via DXP pathway; isopentenyl diphosphate from 1-deoxy-D-xylulose 5-phosphate: step 6/6.</text>
</comment>
<dbReference type="GO" id="GO:0005737">
    <property type="term" value="C:cytoplasm"/>
    <property type="evidence" value="ECO:0007669"/>
    <property type="project" value="UniProtKB-ARBA"/>
</dbReference>